<dbReference type="GO" id="GO:0003720">
    <property type="term" value="F:telomerase activity"/>
    <property type="evidence" value="ECO:0007669"/>
    <property type="project" value="TreeGrafter"/>
</dbReference>
<dbReference type="SUPFAM" id="SSF53300">
    <property type="entry name" value="vWA-like"/>
    <property type="match status" value="1"/>
</dbReference>
<dbReference type="Gene3D" id="3.40.50.410">
    <property type="entry name" value="von Willebrand factor, type A domain"/>
    <property type="match status" value="1"/>
</dbReference>
<accession>A0A8S5MDK9</accession>
<dbReference type="PANTHER" id="PTHR44791">
    <property type="entry name" value="TELOMERASE PROTEIN COMPONENT 1 TEP1"/>
    <property type="match status" value="1"/>
</dbReference>
<dbReference type="InterPro" id="IPR036465">
    <property type="entry name" value="vWFA_dom_sf"/>
</dbReference>
<dbReference type="InterPro" id="IPR008858">
    <property type="entry name" value="TROVE_dom"/>
</dbReference>
<dbReference type="Pfam" id="PF05731">
    <property type="entry name" value="TROVE"/>
    <property type="match status" value="2"/>
</dbReference>
<dbReference type="PROSITE" id="PS50988">
    <property type="entry name" value="TROVE"/>
    <property type="match status" value="1"/>
</dbReference>
<dbReference type="InterPro" id="IPR037214">
    <property type="entry name" value="TROVE_dom_sf"/>
</dbReference>
<proteinExistence type="predicted"/>
<evidence type="ECO:0000259" key="1">
    <source>
        <dbReference type="PROSITE" id="PS50988"/>
    </source>
</evidence>
<sequence length="492" mass="55720">MSKFNTTLKSKPDTTNLAGGSAYTKSPKLQIASILLTSFCKDTRYESESDFITRLREQYSKLSSDDKIFLAKAAIYARNEFGMRSITHVAANIILDDLKNNTLPWASKFFNRVVARPDDMSEIISCYWQDGKKSLPNSLMNGFASAFNRFDDYQISKYMMKDKAVSLVDIVNLCHPKPSERNAKALKELVNNTLKPAETFNNALAKAGRTAETQEQKEKNKAEVWKAFVEKGNKVEMFALLRNLRNIMKDADEDTKKEALKLLVDKDRIKKSKIMPFRFLTAYNEFEDNAEVREALRDALDLSVSNVPVFDGKTLIALDMSGSMYDSWYQIQFVPTQPFTIGSVFAAALAKNSNTDLCLFSTNASFKTDFGKKDTVLSIAKYLHNEATGGGTSFRSVFDLISMHKRKYDRIILISDEQSWIGTTRTAYNMYRAKFSPECKFFMFDLRGHGTLQIPEANCYSLAGMSDKTFDLMQKLDADPKALVHTIESIDL</sequence>
<dbReference type="EMBL" id="BK014884">
    <property type="protein sequence ID" value="DAD80405.1"/>
    <property type="molecule type" value="Genomic_DNA"/>
</dbReference>
<protein>
    <submittedName>
        <fullName evidence="2">TROVE domain</fullName>
    </submittedName>
</protein>
<dbReference type="GO" id="GO:0000722">
    <property type="term" value="P:telomere maintenance via recombination"/>
    <property type="evidence" value="ECO:0007669"/>
    <property type="project" value="TreeGrafter"/>
</dbReference>
<dbReference type="SUPFAM" id="SSF140864">
    <property type="entry name" value="TROVE domain-like"/>
    <property type="match status" value="1"/>
</dbReference>
<dbReference type="PANTHER" id="PTHR44791:SF1">
    <property type="entry name" value="TELOMERASE PROTEIN COMPONENT 1"/>
    <property type="match status" value="1"/>
</dbReference>
<reference evidence="2" key="1">
    <citation type="journal article" date="2021" name="Proc. Natl. Acad. Sci. U.S.A.">
        <title>A Catalog of Tens of Thousands of Viruses from Human Metagenomes Reveals Hidden Associations with Chronic Diseases.</title>
        <authorList>
            <person name="Tisza M.J."/>
            <person name="Buck C.B."/>
        </authorList>
    </citation>
    <scope>NUCLEOTIDE SEQUENCE</scope>
    <source>
        <strain evidence="2">CtYh54</strain>
    </source>
</reference>
<dbReference type="InterPro" id="IPR052652">
    <property type="entry name" value="Telomerase_Complex_Comp"/>
</dbReference>
<evidence type="ECO:0000313" key="2">
    <source>
        <dbReference type="EMBL" id="DAD80405.1"/>
    </source>
</evidence>
<feature type="domain" description="TROVE" evidence="1">
    <location>
        <begin position="14"/>
        <end position="312"/>
    </location>
</feature>
<name>A0A8S5MDK9_9CAUD</name>
<dbReference type="GO" id="GO:0070034">
    <property type="term" value="F:telomerase RNA binding"/>
    <property type="evidence" value="ECO:0007669"/>
    <property type="project" value="TreeGrafter"/>
</dbReference>
<organism evidence="2">
    <name type="scientific">Siphoviridae sp. ctYh54</name>
    <dbReference type="NCBI Taxonomy" id="2826379"/>
    <lineage>
        <taxon>Viruses</taxon>
        <taxon>Duplodnaviria</taxon>
        <taxon>Heunggongvirae</taxon>
        <taxon>Uroviricota</taxon>
        <taxon>Caudoviricetes</taxon>
    </lineage>
</organism>